<dbReference type="Pfam" id="PF24626">
    <property type="entry name" value="SH3_Tf2-1"/>
    <property type="match status" value="1"/>
</dbReference>
<dbReference type="Proteomes" id="UP000765509">
    <property type="component" value="Unassembled WGS sequence"/>
</dbReference>
<dbReference type="AlphaFoldDB" id="A0A9Q3GI03"/>
<feature type="domain" description="Tf2-1-like SH3-like" evidence="2">
    <location>
        <begin position="33"/>
        <end position="88"/>
    </location>
</feature>
<dbReference type="EMBL" id="AVOT02001784">
    <property type="protein sequence ID" value="MBW0468146.1"/>
    <property type="molecule type" value="Genomic_DNA"/>
</dbReference>
<evidence type="ECO:0000313" key="4">
    <source>
        <dbReference type="Proteomes" id="UP000765509"/>
    </source>
</evidence>
<dbReference type="OrthoDB" id="4360000at2759"/>
<keyword evidence="4" id="KW-1185">Reference proteome</keyword>
<dbReference type="InterPro" id="IPR056924">
    <property type="entry name" value="SH3_Tf2-1"/>
</dbReference>
<proteinExistence type="predicted"/>
<name>A0A9Q3GI03_9BASI</name>
<evidence type="ECO:0000259" key="2">
    <source>
        <dbReference type="Pfam" id="PF24626"/>
    </source>
</evidence>
<reference evidence="3" key="1">
    <citation type="submission" date="2021-03" db="EMBL/GenBank/DDBJ databases">
        <title>Draft genome sequence of rust myrtle Austropuccinia psidii MF-1, a brazilian biotype.</title>
        <authorList>
            <person name="Quecine M.C."/>
            <person name="Pachon D.M.R."/>
            <person name="Bonatelli M.L."/>
            <person name="Correr F.H."/>
            <person name="Franceschini L.M."/>
            <person name="Leite T.F."/>
            <person name="Margarido G.R.A."/>
            <person name="Almeida C.A."/>
            <person name="Ferrarezi J.A."/>
            <person name="Labate C.A."/>
        </authorList>
    </citation>
    <scope>NUCLEOTIDE SEQUENCE</scope>
    <source>
        <strain evidence="3">MF-1</strain>
    </source>
</reference>
<evidence type="ECO:0000313" key="3">
    <source>
        <dbReference type="EMBL" id="MBW0468146.1"/>
    </source>
</evidence>
<sequence>MYIHPTAKDFHDIWKRECDTAATLTDEEKKCNKQSFNNRKGTKKMRDKLVVPFTIIRSIGGNSVEVQLTEGLSRKHPVFPVILVKPYHKTGEDRFTSSNVIHTPQEIVEADDSPVPVKKSSKTGNSD</sequence>
<feature type="region of interest" description="Disordered" evidence="1">
    <location>
        <begin position="104"/>
        <end position="127"/>
    </location>
</feature>
<accession>A0A9Q3GI03</accession>
<evidence type="ECO:0000256" key="1">
    <source>
        <dbReference type="SAM" id="MobiDB-lite"/>
    </source>
</evidence>
<comment type="caution">
    <text evidence="3">The sequence shown here is derived from an EMBL/GenBank/DDBJ whole genome shotgun (WGS) entry which is preliminary data.</text>
</comment>
<organism evidence="3 4">
    <name type="scientific">Austropuccinia psidii MF-1</name>
    <dbReference type="NCBI Taxonomy" id="1389203"/>
    <lineage>
        <taxon>Eukaryota</taxon>
        <taxon>Fungi</taxon>
        <taxon>Dikarya</taxon>
        <taxon>Basidiomycota</taxon>
        <taxon>Pucciniomycotina</taxon>
        <taxon>Pucciniomycetes</taxon>
        <taxon>Pucciniales</taxon>
        <taxon>Sphaerophragmiaceae</taxon>
        <taxon>Austropuccinia</taxon>
    </lineage>
</organism>
<protein>
    <recommendedName>
        <fullName evidence="2">Tf2-1-like SH3-like domain-containing protein</fullName>
    </recommendedName>
</protein>
<gene>
    <name evidence="3" type="ORF">O181_007861</name>
</gene>